<dbReference type="Pfam" id="PF05045">
    <property type="entry name" value="RgpF"/>
    <property type="match status" value="1"/>
</dbReference>
<accession>A0A239WXZ8</accession>
<evidence type="ECO:0000313" key="2">
    <source>
        <dbReference type="Proteomes" id="UP000215144"/>
    </source>
</evidence>
<proteinExistence type="predicted"/>
<dbReference type="Proteomes" id="UP000215144">
    <property type="component" value="Chromosome 1"/>
</dbReference>
<dbReference type="KEGG" id="saco:SAME_00858"/>
<reference evidence="1 2" key="1">
    <citation type="submission" date="2017-06" db="EMBL/GenBank/DDBJ databases">
        <authorList>
            <consortium name="Pathogen Informatics"/>
        </authorList>
    </citation>
    <scope>NUCLEOTIDE SEQUENCE [LARGE SCALE GENOMIC DNA]</scope>
    <source>
        <strain evidence="1 2">NCTC11291</strain>
    </source>
</reference>
<sequence length="622" mass="73145">MRRLLIYVHYNKYSGFSDYVDYQLEKVAPLFEKVIFVSNSSLEQPVQDYLIHKFHFSELLIRENIGYDFAAWRDGLQILDESELYYFDSITLMNDTCFGPLWNLEVHYNYFEQEPKTDFWGMTNHAEVVTDAVVIPEHLQSYFMVFHKNVVQSGIFLEFFKHVADFKDVQKVIDQYETQLTSILKSAGFQYGVLLDTLSLPNNNQLNFSLYHPKLLLDHRVPFLKVKLFELHQYISPYILSDLRKSSEYPTDFITEHVSRVYYPDSIYKLSQKKLTNKYDAEAELMDHDMKVAYHIHITDIWAFDIILEKLTSLKTTFNLFVTVDSVELETIIKEKLKQFKSPSEIILLVANTFSLQPLYLIGEKLMHYECVGFLNTHVLTTDDFYSGKSWFLELVEMMISKTDSIIATLTNEKNTGLVIPDIPTAFRYNRLVDADMENELVSEMTKIWEQIGAKKEIEFSTFETFVMSYGGALWLKRKVLEEMLKVPMSQLIVKDYTLKNKMTSVLERLPVYLAWNLDLDFKISENPVLLPALIDHKLLNRRKEYQEVIVTKEVQVEVVKEIEVEVVKEVEKTIYPDFYIDMTDLSLSTGLKYLIIAPLRVFKFIMKWNILKMKDKIKDKK</sequence>
<organism evidence="1 2">
    <name type="scientific">Streptococcus acidominimus</name>
    <dbReference type="NCBI Taxonomy" id="1326"/>
    <lineage>
        <taxon>Bacteria</taxon>
        <taxon>Bacillati</taxon>
        <taxon>Bacillota</taxon>
        <taxon>Bacilli</taxon>
        <taxon>Lactobacillales</taxon>
        <taxon>Streptococcaceae</taxon>
        <taxon>Streptococcus</taxon>
    </lineage>
</organism>
<protein>
    <submittedName>
        <fullName evidence="1">RgpFc protein</fullName>
    </submittedName>
</protein>
<dbReference type="InterPro" id="IPR007739">
    <property type="entry name" value="RgpF"/>
</dbReference>
<dbReference type="OrthoDB" id="9815339at2"/>
<dbReference type="RefSeq" id="WP_095122242.1">
    <property type="nucleotide sequence ID" value="NZ_LT906454.1"/>
</dbReference>
<name>A0A239WXZ8_STRAI</name>
<gene>
    <name evidence="1" type="primary">rgpF</name>
    <name evidence="1" type="ORF">SAMEA4504048_00858</name>
</gene>
<dbReference type="EMBL" id="LT906454">
    <property type="protein sequence ID" value="SNV38803.1"/>
    <property type="molecule type" value="Genomic_DNA"/>
</dbReference>
<dbReference type="AlphaFoldDB" id="A0A239WXZ8"/>
<evidence type="ECO:0000313" key="1">
    <source>
        <dbReference type="EMBL" id="SNV38803.1"/>
    </source>
</evidence>